<comment type="caution">
    <text evidence="2">The sequence shown here is derived from an EMBL/GenBank/DDBJ whole genome shotgun (WGS) entry which is preliminary data.</text>
</comment>
<dbReference type="EMBL" id="BGPR01000034">
    <property type="protein sequence ID" value="GBL83740.1"/>
    <property type="molecule type" value="Genomic_DNA"/>
</dbReference>
<gene>
    <name evidence="2" type="ORF">AVEN_132648_1</name>
</gene>
<evidence type="ECO:0000256" key="1">
    <source>
        <dbReference type="SAM" id="MobiDB-lite"/>
    </source>
</evidence>
<sequence length="98" mass="10869">MSRFEATRGLFRDGPSNFEPRTDDEDDTRAVTPSPNFRTTPAGGHLAPADLTCTRATYTAVLRWNRVSNLKPSGPEVKTLPPGHHGLVNSIRRFFCTI</sequence>
<protein>
    <submittedName>
        <fullName evidence="2">Uncharacterized protein</fullName>
    </submittedName>
</protein>
<evidence type="ECO:0000313" key="3">
    <source>
        <dbReference type="Proteomes" id="UP000499080"/>
    </source>
</evidence>
<evidence type="ECO:0000313" key="2">
    <source>
        <dbReference type="EMBL" id="GBL83740.1"/>
    </source>
</evidence>
<proteinExistence type="predicted"/>
<keyword evidence="3" id="KW-1185">Reference proteome</keyword>
<feature type="region of interest" description="Disordered" evidence="1">
    <location>
        <begin position="1"/>
        <end position="45"/>
    </location>
</feature>
<name>A0A4Y2AV63_ARAVE</name>
<reference evidence="2 3" key="1">
    <citation type="journal article" date="2019" name="Sci. Rep.">
        <title>Orb-weaving spider Araneus ventricosus genome elucidates the spidroin gene catalogue.</title>
        <authorList>
            <person name="Kono N."/>
            <person name="Nakamura H."/>
            <person name="Ohtoshi R."/>
            <person name="Moran D.A.P."/>
            <person name="Shinohara A."/>
            <person name="Yoshida Y."/>
            <person name="Fujiwara M."/>
            <person name="Mori M."/>
            <person name="Tomita M."/>
            <person name="Arakawa K."/>
        </authorList>
    </citation>
    <scope>NUCLEOTIDE SEQUENCE [LARGE SCALE GENOMIC DNA]</scope>
</reference>
<dbReference type="AlphaFoldDB" id="A0A4Y2AV63"/>
<dbReference type="Proteomes" id="UP000499080">
    <property type="component" value="Unassembled WGS sequence"/>
</dbReference>
<organism evidence="2 3">
    <name type="scientific">Araneus ventricosus</name>
    <name type="common">Orbweaver spider</name>
    <name type="synonym">Epeira ventricosa</name>
    <dbReference type="NCBI Taxonomy" id="182803"/>
    <lineage>
        <taxon>Eukaryota</taxon>
        <taxon>Metazoa</taxon>
        <taxon>Ecdysozoa</taxon>
        <taxon>Arthropoda</taxon>
        <taxon>Chelicerata</taxon>
        <taxon>Arachnida</taxon>
        <taxon>Araneae</taxon>
        <taxon>Araneomorphae</taxon>
        <taxon>Entelegynae</taxon>
        <taxon>Araneoidea</taxon>
        <taxon>Araneidae</taxon>
        <taxon>Araneus</taxon>
    </lineage>
</organism>
<accession>A0A4Y2AV63</accession>